<gene>
    <name evidence="6" type="ORF">BAUCODRAFT_118108</name>
</gene>
<keyword evidence="7" id="KW-1185">Reference proteome</keyword>
<accession>M2MHW7</accession>
<evidence type="ECO:0000313" key="7">
    <source>
        <dbReference type="Proteomes" id="UP000011761"/>
    </source>
</evidence>
<dbReference type="InterPro" id="IPR028160">
    <property type="entry name" value="Slx9-like"/>
</dbReference>
<evidence type="ECO:0000256" key="3">
    <source>
        <dbReference type="ARBA" id="ARBA00021321"/>
    </source>
</evidence>
<keyword evidence="4" id="KW-0539">Nucleus</keyword>
<evidence type="ECO:0000313" key="6">
    <source>
        <dbReference type="EMBL" id="EMC90853.1"/>
    </source>
</evidence>
<sequence length="233" mass="25873">MAPVPPTKHSRHVRSAKDPRGIYAPTSATDNARSPADLHTSPHKRKRSDGDDGDAEFGFKINKKDKRSIRHQVLLNKVRHSGISKDRKVLKRRRPAKKLKTDIGGLADALPDDVEPSLEFAGLRKATKRKAPLAERAGTMKMRSLKNRPGAMKRKRKMEGLEVERFRRNMAMMVGKEGERAASLVEKGGGAQHDGSGGYGADRPATSDQADRWAALRRFIGATMETSDMFPKR</sequence>
<dbReference type="EMBL" id="KB445566">
    <property type="protein sequence ID" value="EMC90853.1"/>
    <property type="molecule type" value="Genomic_DNA"/>
</dbReference>
<reference evidence="6 7" key="1">
    <citation type="journal article" date="2012" name="PLoS Pathog.">
        <title>Diverse lifestyles and strategies of plant pathogenesis encoded in the genomes of eighteen Dothideomycetes fungi.</title>
        <authorList>
            <person name="Ohm R.A."/>
            <person name="Feau N."/>
            <person name="Henrissat B."/>
            <person name="Schoch C.L."/>
            <person name="Horwitz B.A."/>
            <person name="Barry K.W."/>
            <person name="Condon B.J."/>
            <person name="Copeland A.C."/>
            <person name="Dhillon B."/>
            <person name="Glaser F."/>
            <person name="Hesse C.N."/>
            <person name="Kosti I."/>
            <person name="LaButti K."/>
            <person name="Lindquist E.A."/>
            <person name="Lucas S."/>
            <person name="Salamov A.A."/>
            <person name="Bradshaw R.E."/>
            <person name="Ciuffetti L."/>
            <person name="Hamelin R.C."/>
            <person name="Kema G.H.J."/>
            <person name="Lawrence C."/>
            <person name="Scott J.A."/>
            <person name="Spatafora J.W."/>
            <person name="Turgeon B.G."/>
            <person name="de Wit P.J.G.M."/>
            <person name="Zhong S."/>
            <person name="Goodwin S.B."/>
            <person name="Grigoriev I.V."/>
        </authorList>
    </citation>
    <scope>NUCLEOTIDE SEQUENCE [LARGE SCALE GENOMIC DNA]</scope>
    <source>
        <strain evidence="6 7">UAMH 10762</strain>
    </source>
</reference>
<dbReference type="AlphaFoldDB" id="M2MHW7"/>
<dbReference type="GO" id="GO:0000462">
    <property type="term" value="P:maturation of SSU-rRNA from tricistronic rRNA transcript (SSU-rRNA, 5.8S rRNA, LSU-rRNA)"/>
    <property type="evidence" value="ECO:0007669"/>
    <property type="project" value="InterPro"/>
</dbReference>
<dbReference type="Pfam" id="PF15341">
    <property type="entry name" value="SLX9"/>
    <property type="match status" value="1"/>
</dbReference>
<dbReference type="KEGG" id="bcom:BAUCODRAFT_118108"/>
<evidence type="ECO:0000256" key="1">
    <source>
        <dbReference type="ARBA" id="ARBA00004604"/>
    </source>
</evidence>
<protein>
    <recommendedName>
        <fullName evidence="3">Ribosome biogenesis protein SLX9</fullName>
    </recommendedName>
</protein>
<comment type="subcellular location">
    <subcellularLocation>
        <location evidence="1">Nucleus</location>
        <location evidence="1">Nucleolus</location>
    </subcellularLocation>
</comment>
<feature type="region of interest" description="Disordered" evidence="5">
    <location>
        <begin position="178"/>
        <end position="210"/>
    </location>
</feature>
<dbReference type="GO" id="GO:0005730">
    <property type="term" value="C:nucleolus"/>
    <property type="evidence" value="ECO:0007669"/>
    <property type="project" value="UniProtKB-SubCell"/>
</dbReference>
<dbReference type="OrthoDB" id="5429132at2759"/>
<dbReference type="eggNOG" id="ENOG502SSCK">
    <property type="taxonomic scope" value="Eukaryota"/>
</dbReference>
<dbReference type="GO" id="GO:0030686">
    <property type="term" value="C:90S preribosome"/>
    <property type="evidence" value="ECO:0007669"/>
    <property type="project" value="InterPro"/>
</dbReference>
<comment type="similarity">
    <text evidence="2">Belongs to the SLX9 family.</text>
</comment>
<dbReference type="Proteomes" id="UP000011761">
    <property type="component" value="Unassembled WGS sequence"/>
</dbReference>
<feature type="region of interest" description="Disordered" evidence="5">
    <location>
        <begin position="1"/>
        <end position="58"/>
    </location>
</feature>
<evidence type="ECO:0000256" key="5">
    <source>
        <dbReference type="SAM" id="MobiDB-lite"/>
    </source>
</evidence>
<dbReference type="GeneID" id="19107291"/>
<dbReference type="GO" id="GO:0030688">
    <property type="term" value="C:preribosome, small subunit precursor"/>
    <property type="evidence" value="ECO:0007669"/>
    <property type="project" value="InterPro"/>
</dbReference>
<dbReference type="RefSeq" id="XP_007682010.1">
    <property type="nucleotide sequence ID" value="XM_007683820.1"/>
</dbReference>
<dbReference type="OMA" id="HKPGAMK"/>
<dbReference type="HOGENOM" id="CLU_090035_1_0_1"/>
<evidence type="ECO:0000256" key="4">
    <source>
        <dbReference type="ARBA" id="ARBA00023242"/>
    </source>
</evidence>
<feature type="compositionally biased region" description="Gly residues" evidence="5">
    <location>
        <begin position="187"/>
        <end position="200"/>
    </location>
</feature>
<organism evidence="6 7">
    <name type="scientific">Baudoinia panamericana (strain UAMH 10762)</name>
    <name type="common">Angels' share fungus</name>
    <name type="synonym">Baudoinia compniacensis (strain UAMH 10762)</name>
    <dbReference type="NCBI Taxonomy" id="717646"/>
    <lineage>
        <taxon>Eukaryota</taxon>
        <taxon>Fungi</taxon>
        <taxon>Dikarya</taxon>
        <taxon>Ascomycota</taxon>
        <taxon>Pezizomycotina</taxon>
        <taxon>Dothideomycetes</taxon>
        <taxon>Dothideomycetidae</taxon>
        <taxon>Mycosphaerellales</taxon>
        <taxon>Teratosphaeriaceae</taxon>
        <taxon>Baudoinia</taxon>
    </lineage>
</organism>
<name>M2MHW7_BAUPA</name>
<evidence type="ECO:0000256" key="2">
    <source>
        <dbReference type="ARBA" id="ARBA00011022"/>
    </source>
</evidence>
<proteinExistence type="inferred from homology"/>